<dbReference type="KEGG" id="grs:C7S20_18505"/>
<reference evidence="3" key="1">
    <citation type="submission" date="2018-03" db="EMBL/GenBank/DDBJ databases">
        <title>Gramella fulva sp. nov., isolated from a dry surface of tidal flat.</title>
        <authorList>
            <person name="Hwang S.H."/>
            <person name="Hwang W.M."/>
            <person name="Kang K."/>
            <person name="Ahn T.-Y."/>
        </authorList>
    </citation>
    <scope>NUCLEOTIDE SEQUENCE [LARGE SCALE GENOMIC DNA]</scope>
    <source>
        <strain evidence="3">SH35</strain>
    </source>
</reference>
<proteinExistence type="predicted"/>
<gene>
    <name evidence="2" type="ORF">C7S20_18505</name>
</gene>
<keyword evidence="3" id="KW-1185">Reference proteome</keyword>
<keyword evidence="1" id="KW-1133">Transmembrane helix</keyword>
<feature type="transmembrane region" description="Helical" evidence="1">
    <location>
        <begin position="82"/>
        <end position="103"/>
    </location>
</feature>
<feature type="transmembrane region" description="Helical" evidence="1">
    <location>
        <begin position="37"/>
        <end position="56"/>
    </location>
</feature>
<organism evidence="2 3">
    <name type="scientific">Christiangramia fulva</name>
    <dbReference type="NCBI Taxonomy" id="2126553"/>
    <lineage>
        <taxon>Bacteria</taxon>
        <taxon>Pseudomonadati</taxon>
        <taxon>Bacteroidota</taxon>
        <taxon>Flavobacteriia</taxon>
        <taxon>Flavobacteriales</taxon>
        <taxon>Flavobacteriaceae</taxon>
        <taxon>Christiangramia</taxon>
    </lineage>
</organism>
<sequence>MDLTHVHLLVTHLPIYGSILGGFVLAYGIWAKSSPTVVAAYFIFIISALGAGIAYATGESAEETLEGLKLLNKGKVDQHEDFALSALWGFIILGIAGIIGLFFSLKNWAGTQYVSFIILFMAFISFGLVAYTGFLGGQIRHTELEGTNNSRATDFRQGEETD</sequence>
<feature type="transmembrane region" description="Helical" evidence="1">
    <location>
        <begin position="115"/>
        <end position="134"/>
    </location>
</feature>
<name>A0A2R3ZBD1_9FLAO</name>
<protein>
    <recommendedName>
        <fullName evidence="4">DUF2231 domain-containing protein</fullName>
    </recommendedName>
</protein>
<evidence type="ECO:0000313" key="3">
    <source>
        <dbReference type="Proteomes" id="UP000241507"/>
    </source>
</evidence>
<evidence type="ECO:0008006" key="4">
    <source>
        <dbReference type="Google" id="ProtNLM"/>
    </source>
</evidence>
<keyword evidence="1" id="KW-0812">Transmembrane</keyword>
<dbReference type="EMBL" id="CP028136">
    <property type="protein sequence ID" value="AVR47560.1"/>
    <property type="molecule type" value="Genomic_DNA"/>
</dbReference>
<feature type="transmembrane region" description="Helical" evidence="1">
    <location>
        <begin position="6"/>
        <end position="30"/>
    </location>
</feature>
<accession>A0A2R3ZBD1</accession>
<dbReference type="AlphaFoldDB" id="A0A2R3ZBD1"/>
<evidence type="ECO:0000256" key="1">
    <source>
        <dbReference type="SAM" id="Phobius"/>
    </source>
</evidence>
<evidence type="ECO:0000313" key="2">
    <source>
        <dbReference type="EMBL" id="AVR47560.1"/>
    </source>
</evidence>
<dbReference type="OrthoDB" id="853672at2"/>
<keyword evidence="1" id="KW-0472">Membrane</keyword>
<dbReference type="Proteomes" id="UP000241507">
    <property type="component" value="Chromosome"/>
</dbReference>